<evidence type="ECO:0000313" key="2">
    <source>
        <dbReference type="Proteomes" id="UP001163223"/>
    </source>
</evidence>
<proteinExistence type="predicted"/>
<protein>
    <submittedName>
        <fullName evidence="1">Uncharacterized protein</fullName>
    </submittedName>
</protein>
<dbReference type="Proteomes" id="UP001163223">
    <property type="component" value="Chromosome"/>
</dbReference>
<evidence type="ECO:0000313" key="1">
    <source>
        <dbReference type="EMBL" id="WAJ30150.1"/>
    </source>
</evidence>
<keyword evidence="2" id="KW-1185">Reference proteome</keyword>
<name>A0ACD4NTK3_9HYPH</name>
<reference evidence="1" key="1">
    <citation type="submission" date="2022-11" db="EMBL/GenBank/DDBJ databases">
        <title>beta-Carotene-producing bacterium, Jeongeuplla avenae sp. nov., alleviates the salt stress of Arabidopsis seedlings.</title>
        <authorList>
            <person name="Jiang L."/>
            <person name="Lee J."/>
        </authorList>
    </citation>
    <scope>NUCLEOTIDE SEQUENCE</scope>
    <source>
        <strain evidence="1">DY_R2A_6</strain>
    </source>
</reference>
<gene>
    <name evidence="1" type="ORF">OXU80_08060</name>
</gene>
<accession>A0ACD4NTK3</accession>
<sequence>MPSTLSPRRAFLLRSSVQAIVIGVIGCHWSSMPAAAASETRAALFDPIAELDRLLPGHRIARQSTSDSSTRVCFLGKNARGDRSSSWNDTPPGIEFCDREGCSFIPVPETDLLIAFEYDQQCLPLRSIETLRIDTNADGTRYLCVNDCR</sequence>
<dbReference type="EMBL" id="CP113520">
    <property type="protein sequence ID" value="WAJ30150.1"/>
    <property type="molecule type" value="Genomic_DNA"/>
</dbReference>
<organism evidence="1 2">
    <name type="scientific">Antarcticirhabdus aurantiaca</name>
    <dbReference type="NCBI Taxonomy" id="2606717"/>
    <lineage>
        <taxon>Bacteria</taxon>
        <taxon>Pseudomonadati</taxon>
        <taxon>Pseudomonadota</taxon>
        <taxon>Alphaproteobacteria</taxon>
        <taxon>Hyphomicrobiales</taxon>
        <taxon>Aurantimonadaceae</taxon>
        <taxon>Antarcticirhabdus</taxon>
    </lineage>
</organism>